<keyword evidence="2" id="KW-1185">Reference proteome</keyword>
<dbReference type="Proteomes" id="UP000185511">
    <property type="component" value="Chromosome"/>
</dbReference>
<protein>
    <submittedName>
        <fullName evidence="1">Uncharacterized protein</fullName>
    </submittedName>
</protein>
<gene>
    <name evidence="1" type="ORF">UA74_03495</name>
</gene>
<evidence type="ECO:0000313" key="2">
    <source>
        <dbReference type="Proteomes" id="UP000185511"/>
    </source>
</evidence>
<evidence type="ECO:0000313" key="1">
    <source>
        <dbReference type="EMBL" id="APU12780.1"/>
    </source>
</evidence>
<sequence>MTFRDPAGWSVSVPARLSGAEQGESVMVSCNRVRQHVLVEGTRKTLKPVLAALTVSDARLLLTALRPAGQSLTVPAVGNGLVRRRLVVNPAVWYVELSIHGATQVIGRWRIHSDRIAEVGFALAESIALIRADGPLTYGQATDSTATKELIAEVPVFASSWNDGQATDAQPRVTRAAGAGSVGGASAGDSVIGRASVGAGRFGVATSGDGGGSR</sequence>
<dbReference type="AlphaFoldDB" id="A0AAC9L9H6"/>
<dbReference type="KEGG" id="acad:UA74_03495"/>
<accession>A0AAC9L9H6</accession>
<organism evidence="1 2">
    <name type="scientific">Actinoalloteichus fjordicus</name>
    <dbReference type="NCBI Taxonomy" id="1612552"/>
    <lineage>
        <taxon>Bacteria</taxon>
        <taxon>Bacillati</taxon>
        <taxon>Actinomycetota</taxon>
        <taxon>Actinomycetes</taxon>
        <taxon>Pseudonocardiales</taxon>
        <taxon>Pseudonocardiaceae</taxon>
        <taxon>Actinoalloteichus</taxon>
    </lineage>
</organism>
<reference evidence="2" key="1">
    <citation type="submission" date="2016-06" db="EMBL/GenBank/DDBJ databases">
        <title>Complete genome sequence of Actinoalloteichus fjordicus DSM 46855 (=ADI127-17), type strain of the new species Actinoalloteichus fjordicus.</title>
        <authorList>
            <person name="Ruckert C."/>
            <person name="Nouioui I."/>
            <person name="Willmese J."/>
            <person name="van Wezel G."/>
            <person name="Klenk H.-P."/>
            <person name="Kalinowski J."/>
            <person name="Zotchev S.B."/>
        </authorList>
    </citation>
    <scope>NUCLEOTIDE SEQUENCE [LARGE SCALE GENOMIC DNA]</scope>
    <source>
        <strain evidence="2">ADI127-7</strain>
    </source>
</reference>
<proteinExistence type="predicted"/>
<dbReference type="EMBL" id="CP016076">
    <property type="protein sequence ID" value="APU12780.1"/>
    <property type="molecule type" value="Genomic_DNA"/>
</dbReference>
<dbReference type="RefSeq" id="WP_157442145.1">
    <property type="nucleotide sequence ID" value="NZ_CP016076.1"/>
</dbReference>
<name>A0AAC9L9H6_9PSEU</name>